<keyword evidence="15" id="KW-1185">Reference proteome</keyword>
<evidence type="ECO:0000256" key="6">
    <source>
        <dbReference type="ARBA" id="ARBA00022989"/>
    </source>
</evidence>
<evidence type="ECO:0000259" key="12">
    <source>
        <dbReference type="Pfam" id="PF21760"/>
    </source>
</evidence>
<organism evidence="14 15">
    <name type="scientific">Roseateles amylovorans</name>
    <dbReference type="NCBI Taxonomy" id="2978473"/>
    <lineage>
        <taxon>Bacteria</taxon>
        <taxon>Pseudomonadati</taxon>
        <taxon>Pseudomonadota</taxon>
        <taxon>Betaproteobacteria</taxon>
        <taxon>Burkholderiales</taxon>
        <taxon>Sphaerotilaceae</taxon>
        <taxon>Roseateles</taxon>
    </lineage>
</organism>
<dbReference type="Pfam" id="PF13721">
    <property type="entry name" value="SecD-TM1"/>
    <property type="match status" value="1"/>
</dbReference>
<evidence type="ECO:0000259" key="11">
    <source>
        <dbReference type="Pfam" id="PF13721"/>
    </source>
</evidence>
<keyword evidence="5 9" id="KW-0653">Protein transport</keyword>
<evidence type="ECO:0000313" key="14">
    <source>
        <dbReference type="EMBL" id="UXH78972.1"/>
    </source>
</evidence>
<dbReference type="Pfam" id="PF22599">
    <property type="entry name" value="SecDF_P1_head"/>
    <property type="match status" value="1"/>
</dbReference>
<dbReference type="NCBIfam" id="TIGR00916">
    <property type="entry name" value="2A0604s01"/>
    <property type="match status" value="1"/>
</dbReference>
<dbReference type="Gene3D" id="3.30.1360.200">
    <property type="match status" value="1"/>
</dbReference>
<keyword evidence="7 9" id="KW-0811">Translocation</keyword>
<reference evidence="14" key="1">
    <citation type="submission" date="2022-10" db="EMBL/GenBank/DDBJ databases">
        <title>Characterization and whole genome sequencing of a new Roseateles species, isolated from fresh water.</title>
        <authorList>
            <person name="Guliayeva D.Y."/>
            <person name="Akhremchuk A.E."/>
            <person name="Sikolenko M.A."/>
            <person name="Valentovich L.N."/>
            <person name="Sidarenka A.V."/>
        </authorList>
    </citation>
    <scope>NUCLEOTIDE SEQUENCE</scope>
    <source>
        <strain evidence="14">BIM B-1768</strain>
    </source>
</reference>
<sequence length="635" mass="68522">MNRYPLWKYALLLVALLVGLIYTLPNLFGEAPAVQVSSAKATVKVDDAVRQRVEQALAEAKVNADFVHLEGTSVRARFNDTDSQMKARDTIARALNGTETESPPYIVALNLVSRSPQWLTSLGAYPMYLGLDLRGGVHFLMQVNMKAALTKKAESLSSDIRALLRDRNIRHAGIARDGDNVVINFRDEPTRGQALDVLRGQFPEVAWTSLGAGTELRLSGTLTPAAVIAVQDAAIKQNITTLHNRVNELGVAEPVILQQGRDRVVVQLPGVQDTAKAKDIIGRTATLEMRLVDDSAEAQAALGGGPLPFGTERFIDSSHARAGEPGYPIIVKRQVIVTGDNLNDAQPSFDENQNPSVTLTMDAKGARIMKEVSRENIKKRMAIILFEKGKGEVVTAPTIQSELGNRFSITGSMTPQQASDTALLLRAGSLAAPMEIIEERTIGPSLGKENIDKGIASVTWGFVAVAIFMCLYYMIFGMFSAVALAFNLLLLLAVLSMMQATLSLPGIAAIALVLGMAIDSNVLINERIREELRAGLAPQQAIHVGYDRAWATIFDSNVTTLIAGIALLAFGSGPIKGFAVVHCLGIVTSMISSVMFSRALVNLWYGRRKRLKSVSIGTVWKPAGESDIAPTAETP</sequence>
<protein>
    <recommendedName>
        <fullName evidence="9">Protein translocase subunit SecD</fullName>
    </recommendedName>
</protein>
<evidence type="ECO:0000259" key="10">
    <source>
        <dbReference type="Pfam" id="PF02355"/>
    </source>
</evidence>
<feature type="transmembrane region" description="Helical" evidence="9">
    <location>
        <begin position="454"/>
        <end position="474"/>
    </location>
</feature>
<dbReference type="SUPFAM" id="SSF82866">
    <property type="entry name" value="Multidrug efflux transporter AcrB transmembrane domain"/>
    <property type="match status" value="1"/>
</dbReference>
<keyword evidence="3 9" id="KW-1003">Cell membrane</keyword>
<dbReference type="InterPro" id="IPR048631">
    <property type="entry name" value="SecD_1st"/>
</dbReference>
<dbReference type="InterPro" id="IPR027398">
    <property type="entry name" value="SecD-TM"/>
</dbReference>
<dbReference type="Pfam" id="PF21760">
    <property type="entry name" value="SecD_1st"/>
    <property type="match status" value="1"/>
</dbReference>
<keyword evidence="6 9" id="KW-1133">Transmembrane helix</keyword>
<dbReference type="InterPro" id="IPR055344">
    <property type="entry name" value="SecD_SecF_C_bact"/>
</dbReference>
<dbReference type="InterPro" id="IPR005791">
    <property type="entry name" value="SecD"/>
</dbReference>
<comment type="subunit">
    <text evidence="9">Forms a complex with SecF. Part of the essential Sec protein translocation apparatus which comprises SecA, SecYEG and auxiliary proteins SecDF-YajC and YidC.</text>
</comment>
<gene>
    <name evidence="9 14" type="primary">secD</name>
    <name evidence="14" type="ORF">N4261_03270</name>
</gene>
<dbReference type="NCBIfam" id="TIGR01129">
    <property type="entry name" value="secD"/>
    <property type="match status" value="1"/>
</dbReference>
<feature type="domain" description="SecD export protein N-terminal TM" evidence="11">
    <location>
        <begin position="1"/>
        <end position="109"/>
    </location>
</feature>
<dbReference type="InterPro" id="IPR022646">
    <property type="entry name" value="SecD/SecF_CS"/>
</dbReference>
<proteinExistence type="inferred from homology"/>
<feature type="transmembrane region" description="Helical" evidence="9">
    <location>
        <begin position="481"/>
        <end position="500"/>
    </location>
</feature>
<evidence type="ECO:0000313" key="15">
    <source>
        <dbReference type="Proteomes" id="UP001064933"/>
    </source>
</evidence>
<evidence type="ECO:0000256" key="9">
    <source>
        <dbReference type="HAMAP-Rule" id="MF_01463"/>
    </source>
</evidence>
<feature type="transmembrane region" description="Helical" evidence="9">
    <location>
        <begin position="506"/>
        <end position="524"/>
    </location>
</feature>
<evidence type="ECO:0000256" key="5">
    <source>
        <dbReference type="ARBA" id="ARBA00022927"/>
    </source>
</evidence>
<dbReference type="InterPro" id="IPR022813">
    <property type="entry name" value="SecD/SecF_arch_bac"/>
</dbReference>
<comment type="similarity">
    <text evidence="9">Belongs to the SecD/SecF family. SecD subfamily.</text>
</comment>
<dbReference type="PANTHER" id="PTHR30081">
    <property type="entry name" value="PROTEIN-EXPORT MEMBRANE PROTEIN SEC"/>
    <property type="match status" value="1"/>
</dbReference>
<feature type="transmembrane region" description="Helical" evidence="9">
    <location>
        <begin position="577"/>
        <end position="601"/>
    </location>
</feature>
<evidence type="ECO:0000256" key="4">
    <source>
        <dbReference type="ARBA" id="ARBA00022692"/>
    </source>
</evidence>
<dbReference type="InterPro" id="IPR054384">
    <property type="entry name" value="SecDF_P1_head"/>
</dbReference>
<feature type="domain" description="Protein translocase subunit SecDF P1" evidence="12">
    <location>
        <begin position="235"/>
        <end position="294"/>
    </location>
</feature>
<comment type="caution">
    <text evidence="9">Lacks conserved residue(s) required for the propagation of feature annotation.</text>
</comment>
<dbReference type="RefSeq" id="WP_261758792.1">
    <property type="nucleotide sequence ID" value="NZ_CP104562.2"/>
</dbReference>
<dbReference type="Proteomes" id="UP001064933">
    <property type="component" value="Chromosome"/>
</dbReference>
<evidence type="ECO:0000256" key="8">
    <source>
        <dbReference type="ARBA" id="ARBA00023136"/>
    </source>
</evidence>
<feature type="domain" description="Protein export membrane protein SecD/SecF C-terminal" evidence="10">
    <location>
        <begin position="433"/>
        <end position="604"/>
    </location>
</feature>
<dbReference type="Pfam" id="PF02355">
    <property type="entry name" value="SecD_SecF_C"/>
    <property type="match status" value="1"/>
</dbReference>
<comment type="function">
    <text evidence="9">Part of the Sec protein translocase complex. Interacts with the SecYEG preprotein conducting channel. SecDF uses the proton motive force (PMF) to complete protein translocation after the ATP-dependent function of SecA.</text>
</comment>
<keyword evidence="8 9" id="KW-0472">Membrane</keyword>
<keyword evidence="4 9" id="KW-0812">Transmembrane</keyword>
<name>A0ABY6B193_9BURK</name>
<evidence type="ECO:0000256" key="1">
    <source>
        <dbReference type="ARBA" id="ARBA00004651"/>
    </source>
</evidence>
<dbReference type="Pfam" id="PF07549">
    <property type="entry name" value="Sec_GG"/>
    <property type="match status" value="1"/>
</dbReference>
<evidence type="ECO:0000256" key="2">
    <source>
        <dbReference type="ARBA" id="ARBA00022448"/>
    </source>
</evidence>
<accession>A0ABY6B193</accession>
<evidence type="ECO:0000256" key="7">
    <source>
        <dbReference type="ARBA" id="ARBA00023010"/>
    </source>
</evidence>
<feature type="domain" description="SecDF P1 head subdomain" evidence="13">
    <location>
        <begin position="324"/>
        <end position="432"/>
    </location>
</feature>
<dbReference type="InterPro" id="IPR048634">
    <property type="entry name" value="SecD_SecF_C"/>
</dbReference>
<dbReference type="HAMAP" id="MF_01463_B">
    <property type="entry name" value="SecD_B"/>
    <property type="match status" value="1"/>
</dbReference>
<dbReference type="EMBL" id="CP104562">
    <property type="protein sequence ID" value="UXH78972.1"/>
    <property type="molecule type" value="Genomic_DNA"/>
</dbReference>
<evidence type="ECO:0000259" key="13">
    <source>
        <dbReference type="Pfam" id="PF22599"/>
    </source>
</evidence>
<dbReference type="Gene3D" id="3.30.70.3400">
    <property type="match status" value="2"/>
</dbReference>
<comment type="subcellular location">
    <subcellularLocation>
        <location evidence="1 9">Cell membrane</location>
        <topology evidence="1 9">Multi-pass membrane protein</topology>
    </subcellularLocation>
</comment>
<evidence type="ECO:0000256" key="3">
    <source>
        <dbReference type="ARBA" id="ARBA00022475"/>
    </source>
</evidence>
<keyword evidence="2 9" id="KW-0813">Transport</keyword>
<feature type="transmembrane region" description="Helical" evidence="9">
    <location>
        <begin position="549"/>
        <end position="571"/>
    </location>
</feature>
<dbReference type="PANTHER" id="PTHR30081:SF1">
    <property type="entry name" value="PROTEIN TRANSLOCASE SUBUNIT SECD"/>
    <property type="match status" value="1"/>
</dbReference>
<dbReference type="Gene3D" id="1.20.1640.10">
    <property type="entry name" value="Multidrug efflux transporter AcrB transmembrane domain"/>
    <property type="match status" value="1"/>
</dbReference>